<comment type="caution">
    <text evidence="3">The sequence shown here is derived from an EMBL/GenBank/DDBJ whole genome shotgun (WGS) entry which is preliminary data.</text>
</comment>
<dbReference type="EMBL" id="BMWE01000010">
    <property type="protein sequence ID" value="GGY26467.1"/>
    <property type="molecule type" value="Genomic_DNA"/>
</dbReference>
<feature type="region of interest" description="Disordered" evidence="1">
    <location>
        <begin position="138"/>
        <end position="157"/>
    </location>
</feature>
<dbReference type="PANTHER" id="PTHR22625">
    <property type="entry name" value="PLEXIN"/>
    <property type="match status" value="1"/>
</dbReference>
<accession>A0ABQ2ZYB5</accession>
<evidence type="ECO:0000313" key="3">
    <source>
        <dbReference type="EMBL" id="GGY26467.1"/>
    </source>
</evidence>
<dbReference type="RefSeq" id="WP_229864420.1">
    <property type="nucleotide sequence ID" value="NZ_BMWE01000010.1"/>
</dbReference>
<feature type="domain" description="IPT/TIG" evidence="2">
    <location>
        <begin position="341"/>
        <end position="421"/>
    </location>
</feature>
<feature type="domain" description="IPT/TIG" evidence="2">
    <location>
        <begin position="3"/>
        <end position="84"/>
    </location>
</feature>
<feature type="compositionally biased region" description="Low complexity" evidence="1">
    <location>
        <begin position="139"/>
        <end position="157"/>
    </location>
</feature>
<dbReference type="SMART" id="SM00429">
    <property type="entry name" value="IPT"/>
    <property type="match status" value="5"/>
</dbReference>
<evidence type="ECO:0000313" key="4">
    <source>
        <dbReference type="Proteomes" id="UP000653308"/>
    </source>
</evidence>
<dbReference type="InterPro" id="IPR002909">
    <property type="entry name" value="IPT_dom"/>
</dbReference>
<keyword evidence="4" id="KW-1185">Reference proteome</keyword>
<feature type="domain" description="IPT/TIG" evidence="2">
    <location>
        <begin position="171"/>
        <end position="256"/>
    </location>
</feature>
<organism evidence="3 4">
    <name type="scientific">Streptomyces djakartensis</name>
    <dbReference type="NCBI Taxonomy" id="68193"/>
    <lineage>
        <taxon>Bacteria</taxon>
        <taxon>Bacillati</taxon>
        <taxon>Actinomycetota</taxon>
        <taxon>Actinomycetes</taxon>
        <taxon>Kitasatosporales</taxon>
        <taxon>Streptomycetaceae</taxon>
        <taxon>Streptomyces</taxon>
    </lineage>
</organism>
<reference evidence="4" key="1">
    <citation type="journal article" date="2019" name="Int. J. Syst. Evol. Microbiol.">
        <title>The Global Catalogue of Microorganisms (GCM) 10K type strain sequencing project: providing services to taxonomists for standard genome sequencing and annotation.</title>
        <authorList>
            <consortium name="The Broad Institute Genomics Platform"/>
            <consortium name="The Broad Institute Genome Sequencing Center for Infectious Disease"/>
            <person name="Wu L."/>
            <person name="Ma J."/>
        </authorList>
    </citation>
    <scope>NUCLEOTIDE SEQUENCE [LARGE SCALE GENOMIC DNA]</scope>
    <source>
        <strain evidence="4">JCM 4957</strain>
    </source>
</reference>
<feature type="domain" description="IPT/TIG" evidence="2">
    <location>
        <begin position="88"/>
        <end position="169"/>
    </location>
</feature>
<dbReference type="Pfam" id="PF01833">
    <property type="entry name" value="TIG"/>
    <property type="match status" value="5"/>
</dbReference>
<feature type="domain" description="IPT/TIG" evidence="2">
    <location>
        <begin position="258"/>
        <end position="339"/>
    </location>
</feature>
<dbReference type="InterPro" id="IPR013783">
    <property type="entry name" value="Ig-like_fold"/>
</dbReference>
<dbReference type="InterPro" id="IPR014756">
    <property type="entry name" value="Ig_E-set"/>
</dbReference>
<proteinExistence type="predicted"/>
<sequence>MAAPVVSSVSPNQGPASGGTTVVVTGSDFTGALAVRFGAKSATSFTVNSSTQITAVTPSGTGAVNVSVTTSQGTSSQQVTFTYVTAAVPTLTGLSPSQGPTSGGTTVTLTGTNLTGATAVSFGGTPAASFTVNSATQITATTPPNTPGTAPVTVTTPGGTSNALTFTYLAAPTLTGLSPSQGPTSGGTSVTLTGTNLTGATAVSFGGTPAASFTVNSATQITATTPPNTPGAAPVTVTTPGGTSNPNVPQAYFFYVARPALTSVVPPSGATAGGTPVTLSGTNLLNATAVRFDGVAALSFTVDSATQITAVTPPRAAGTASVTVTTPGGTSDPIGYVYLASPTLSTLVPDRGPANAVTVVTLTGTGLATATDVQFGTASASFTVVSPTQITAVAPTGPAGPVSVRVTTPAGTSSPVTYTRIAAPVI</sequence>
<dbReference type="PANTHER" id="PTHR22625:SF70">
    <property type="entry name" value="PLEXIN A, ISOFORM A"/>
    <property type="match status" value="1"/>
</dbReference>
<name>A0ABQ2ZYB5_9ACTN</name>
<evidence type="ECO:0000256" key="1">
    <source>
        <dbReference type="SAM" id="MobiDB-lite"/>
    </source>
</evidence>
<gene>
    <name evidence="3" type="ORF">GCM10010384_36890</name>
</gene>
<evidence type="ECO:0000259" key="2">
    <source>
        <dbReference type="SMART" id="SM00429"/>
    </source>
</evidence>
<dbReference type="SUPFAM" id="SSF81296">
    <property type="entry name" value="E set domains"/>
    <property type="match status" value="5"/>
</dbReference>
<dbReference type="Proteomes" id="UP000653308">
    <property type="component" value="Unassembled WGS sequence"/>
</dbReference>
<dbReference type="Gene3D" id="2.60.40.10">
    <property type="entry name" value="Immunoglobulins"/>
    <property type="match status" value="5"/>
</dbReference>
<dbReference type="CDD" id="cd00102">
    <property type="entry name" value="IPT"/>
    <property type="match status" value="3"/>
</dbReference>
<protein>
    <recommendedName>
        <fullName evidence="2">IPT/TIG domain-containing protein</fullName>
    </recommendedName>
</protein>
<dbReference type="InterPro" id="IPR031148">
    <property type="entry name" value="Plexin"/>
</dbReference>